<name>W6JTK9_9MICO</name>
<organism evidence="2 3">
    <name type="scientific">Nostocoides australiense Ben110</name>
    <dbReference type="NCBI Taxonomy" id="1193182"/>
    <lineage>
        <taxon>Bacteria</taxon>
        <taxon>Bacillati</taxon>
        <taxon>Actinomycetota</taxon>
        <taxon>Actinomycetes</taxon>
        <taxon>Micrococcales</taxon>
        <taxon>Intrasporangiaceae</taxon>
        <taxon>Nostocoides</taxon>
    </lineage>
</organism>
<evidence type="ECO:0000256" key="1">
    <source>
        <dbReference type="SAM" id="MobiDB-lite"/>
    </source>
</evidence>
<gene>
    <name evidence="2" type="ORF">BN11_1080040</name>
</gene>
<keyword evidence="3" id="KW-1185">Reference proteome</keyword>
<proteinExistence type="predicted"/>
<feature type="compositionally biased region" description="Basic residues" evidence="1">
    <location>
        <begin position="1"/>
        <end position="20"/>
    </location>
</feature>
<dbReference type="EMBL" id="CAJA01000011">
    <property type="protein sequence ID" value="CCH71765.1"/>
    <property type="molecule type" value="Genomic_DNA"/>
</dbReference>
<dbReference type="Proteomes" id="UP000035763">
    <property type="component" value="Unassembled WGS sequence"/>
</dbReference>
<sequence length="161" mass="17693">MGRRNQQRRAAKAKERRRHTVPAPAYSGAGPGSAALPPPANGTEQVRAETLEAIGHVATGRSAYAESGIQRLVTRSHEPGHARVITRELASLLRELLRAAWMAGWRPLDLTRHVERHLDARHLPIPGDAMTAELGTYAAATLAPDWPGQLRAIDARRWWPS</sequence>
<feature type="region of interest" description="Disordered" evidence="1">
    <location>
        <begin position="1"/>
        <end position="44"/>
    </location>
</feature>
<feature type="compositionally biased region" description="Low complexity" evidence="1">
    <location>
        <begin position="22"/>
        <end position="35"/>
    </location>
</feature>
<comment type="caution">
    <text evidence="2">The sequence shown here is derived from an EMBL/GenBank/DDBJ whole genome shotgun (WGS) entry which is preliminary data.</text>
</comment>
<dbReference type="AlphaFoldDB" id="W6JTK9"/>
<dbReference type="RefSeq" id="WP_157044043.1">
    <property type="nucleotide sequence ID" value="NZ_HG764815.1"/>
</dbReference>
<evidence type="ECO:0000313" key="2">
    <source>
        <dbReference type="EMBL" id="CCH71765.1"/>
    </source>
</evidence>
<protein>
    <submittedName>
        <fullName evidence="2">Uncharacterized protein</fullName>
    </submittedName>
</protein>
<accession>W6JTK9</accession>
<reference evidence="2 3" key="1">
    <citation type="journal article" date="2013" name="ISME J.">
        <title>A metabolic model for members of the genus Tetrasphaera involved in enhanced biological phosphorus removal.</title>
        <authorList>
            <person name="Kristiansen R."/>
            <person name="Nguyen H.T.T."/>
            <person name="Saunders A.M."/>
            <person name="Nielsen J.L."/>
            <person name="Wimmer R."/>
            <person name="Le V.Q."/>
            <person name="McIlroy S.J."/>
            <person name="Petrovski S."/>
            <person name="Seviour R.J."/>
            <person name="Calteau A."/>
            <person name="Nielsen K.L."/>
            <person name="Nielsen P.H."/>
        </authorList>
    </citation>
    <scope>NUCLEOTIDE SEQUENCE [LARGE SCALE GENOMIC DNA]</scope>
    <source>
        <strain evidence="2 3">Ben110</strain>
    </source>
</reference>
<dbReference type="OrthoDB" id="3508128at2"/>
<evidence type="ECO:0000313" key="3">
    <source>
        <dbReference type="Proteomes" id="UP000035763"/>
    </source>
</evidence>
<dbReference type="STRING" id="1193182.BN11_1080040"/>